<dbReference type="Pfam" id="PF00072">
    <property type="entry name" value="Response_reg"/>
    <property type="match status" value="1"/>
</dbReference>
<protein>
    <submittedName>
        <fullName evidence="6">Two component LuxR family transcriptional regulator</fullName>
    </submittedName>
</protein>
<dbReference type="PRINTS" id="PR00038">
    <property type="entry name" value="HTHLUXR"/>
</dbReference>
<dbReference type="InterPro" id="IPR011006">
    <property type="entry name" value="CheY-like_superfamily"/>
</dbReference>
<dbReference type="CDD" id="cd06170">
    <property type="entry name" value="LuxR_C_like"/>
    <property type="match status" value="1"/>
</dbReference>
<evidence type="ECO:0000256" key="2">
    <source>
        <dbReference type="ARBA" id="ARBA00023125"/>
    </source>
</evidence>
<dbReference type="InterPro" id="IPR039420">
    <property type="entry name" value="WalR-like"/>
</dbReference>
<keyword evidence="2" id="KW-0238">DNA-binding</keyword>
<evidence type="ECO:0000313" key="7">
    <source>
        <dbReference type="Proteomes" id="UP000195569"/>
    </source>
</evidence>
<dbReference type="SUPFAM" id="SSF52172">
    <property type="entry name" value="CheY-like"/>
    <property type="match status" value="1"/>
</dbReference>
<sequence length="231" mass="25595">MQRPQGPRRLTIMNATREFRIAIADDHPVIRHAVINALSSLPGFTVNAAVKSGMELLETLSSGQWDLIVTDFSMDSTQRDADGLALIARLRRQCPRIPIVVFTMLNNDDTLIRLSRSGVSGIVDKTEGIAEFQAAVREVTSHRRPYFSQKIRARLLRRVGGDALQGGKPMLTKKELEVIRHFAAGASLTDIARQVNRSISTVATQKSTAMKKLRLETNADLVKYAHEHGLA</sequence>
<name>A0A1N7STE2_9BURK</name>
<dbReference type="InterPro" id="IPR058245">
    <property type="entry name" value="NreC/VraR/RcsB-like_REC"/>
</dbReference>
<keyword evidence="1 3" id="KW-0597">Phosphoprotein</keyword>
<dbReference type="Gene3D" id="3.40.50.2300">
    <property type="match status" value="1"/>
</dbReference>
<proteinExistence type="predicted"/>
<evidence type="ECO:0000256" key="1">
    <source>
        <dbReference type="ARBA" id="ARBA00022553"/>
    </source>
</evidence>
<dbReference type="PANTHER" id="PTHR43214:SF17">
    <property type="entry name" value="TRANSCRIPTIONAL REGULATORY PROTEIN RCSB"/>
    <property type="match status" value="1"/>
</dbReference>
<dbReference type="SUPFAM" id="SSF46894">
    <property type="entry name" value="C-terminal effector domain of the bipartite response regulators"/>
    <property type="match status" value="1"/>
</dbReference>
<dbReference type="PROSITE" id="PS50110">
    <property type="entry name" value="RESPONSE_REGULATORY"/>
    <property type="match status" value="1"/>
</dbReference>
<accession>A0A1N7STE2</accession>
<dbReference type="AlphaFoldDB" id="A0A1N7STE2"/>
<comment type="caution">
    <text evidence="6">The sequence shown here is derived from an EMBL/GenBank/DDBJ whole genome shotgun (WGS) entry which is preliminary data.</text>
</comment>
<dbReference type="CDD" id="cd17535">
    <property type="entry name" value="REC_NarL-like"/>
    <property type="match status" value="1"/>
</dbReference>
<dbReference type="GO" id="GO:0006355">
    <property type="term" value="P:regulation of DNA-templated transcription"/>
    <property type="evidence" value="ECO:0007669"/>
    <property type="project" value="InterPro"/>
</dbReference>
<evidence type="ECO:0000313" key="6">
    <source>
        <dbReference type="EMBL" id="SIT50576.1"/>
    </source>
</evidence>
<dbReference type="EMBL" id="CYGY02000085">
    <property type="protein sequence ID" value="SIT50576.1"/>
    <property type="molecule type" value="Genomic_DNA"/>
</dbReference>
<feature type="domain" description="HTH luxR-type" evidence="4">
    <location>
        <begin position="164"/>
        <end position="229"/>
    </location>
</feature>
<dbReference type="PROSITE" id="PS50043">
    <property type="entry name" value="HTH_LUXR_2"/>
    <property type="match status" value="1"/>
</dbReference>
<dbReference type="GO" id="GO:0003677">
    <property type="term" value="F:DNA binding"/>
    <property type="evidence" value="ECO:0007669"/>
    <property type="project" value="UniProtKB-KW"/>
</dbReference>
<dbReference type="InterPro" id="IPR000792">
    <property type="entry name" value="Tscrpt_reg_LuxR_C"/>
</dbReference>
<dbReference type="Proteomes" id="UP000195569">
    <property type="component" value="Unassembled WGS sequence"/>
</dbReference>
<organism evidence="6 7">
    <name type="scientific">Paraburkholderia piptadeniae</name>
    <dbReference type="NCBI Taxonomy" id="1701573"/>
    <lineage>
        <taxon>Bacteria</taxon>
        <taxon>Pseudomonadati</taxon>
        <taxon>Pseudomonadota</taxon>
        <taxon>Betaproteobacteria</taxon>
        <taxon>Burkholderiales</taxon>
        <taxon>Burkholderiaceae</taxon>
        <taxon>Paraburkholderia</taxon>
    </lineage>
</organism>
<dbReference type="Pfam" id="PF00196">
    <property type="entry name" value="GerE"/>
    <property type="match status" value="1"/>
</dbReference>
<dbReference type="SMART" id="SM00421">
    <property type="entry name" value="HTH_LUXR"/>
    <property type="match status" value="1"/>
</dbReference>
<dbReference type="SMART" id="SM00448">
    <property type="entry name" value="REC"/>
    <property type="match status" value="1"/>
</dbReference>
<reference evidence="6" key="1">
    <citation type="submission" date="2016-12" db="EMBL/GenBank/DDBJ databases">
        <authorList>
            <person name="Moulin L."/>
        </authorList>
    </citation>
    <scope>NUCLEOTIDE SEQUENCE [LARGE SCALE GENOMIC DNA]</scope>
    <source>
        <strain evidence="6">STM 7183</strain>
    </source>
</reference>
<dbReference type="InterPro" id="IPR001789">
    <property type="entry name" value="Sig_transdc_resp-reg_receiver"/>
</dbReference>
<dbReference type="GO" id="GO:0000160">
    <property type="term" value="P:phosphorelay signal transduction system"/>
    <property type="evidence" value="ECO:0007669"/>
    <property type="project" value="InterPro"/>
</dbReference>
<evidence type="ECO:0000259" key="5">
    <source>
        <dbReference type="PROSITE" id="PS50110"/>
    </source>
</evidence>
<evidence type="ECO:0000259" key="4">
    <source>
        <dbReference type="PROSITE" id="PS50043"/>
    </source>
</evidence>
<dbReference type="InterPro" id="IPR016032">
    <property type="entry name" value="Sig_transdc_resp-reg_C-effctor"/>
</dbReference>
<evidence type="ECO:0000256" key="3">
    <source>
        <dbReference type="PROSITE-ProRule" id="PRU00169"/>
    </source>
</evidence>
<feature type="modified residue" description="4-aspartylphosphate" evidence="3">
    <location>
        <position position="71"/>
    </location>
</feature>
<feature type="domain" description="Response regulatory" evidence="5">
    <location>
        <begin position="20"/>
        <end position="140"/>
    </location>
</feature>
<dbReference type="PANTHER" id="PTHR43214">
    <property type="entry name" value="TWO-COMPONENT RESPONSE REGULATOR"/>
    <property type="match status" value="1"/>
</dbReference>
<gene>
    <name evidence="6" type="ORF">BN2476_850009</name>
</gene>
<keyword evidence="7" id="KW-1185">Reference proteome</keyword>